<gene>
    <name evidence="2" type="ORF">GON04_17175</name>
</gene>
<comment type="caution">
    <text evidence="2">The sequence shown here is derived from an EMBL/GenBank/DDBJ whole genome shotgun (WGS) entry which is preliminary data.</text>
</comment>
<dbReference type="EMBL" id="WSEL01000009">
    <property type="protein sequence ID" value="MVQ31194.1"/>
    <property type="molecule type" value="Genomic_DNA"/>
</dbReference>
<proteinExistence type="predicted"/>
<evidence type="ECO:0000256" key="1">
    <source>
        <dbReference type="SAM" id="MobiDB-lite"/>
    </source>
</evidence>
<sequence>MQPRILFLIMSAVSRPETVDQLAGTLAPHVALVHHDFSQTPHFPLDAPNVRLVPEPKRTGWAYFGFVDGIFHSLRHALRNFEFDYLQLLSPTCLPIKPIAQFEACVDGGAQAHFDCIDLLGDRDALMSVGYRAFTPQDTWRHRVARQASNLYFGNSPGRRDEAGIWLHSGEGRGLLSWPSALLIKALARPAIGRHPFGEAFRPYYGSAWFGARREMVEGMVRLFERPGVRDYFSGLRIAEEFLFPTLLMQLAATRGPMNHEIQRFDGAHVGTFGEGDLQLLRDSPAYFARKFPDDPAAPVRQRVVGELLRDGSAPSPAAPVRLHSVPSVRPRATAAKPGTHVQHAPGVARDARTMRP</sequence>
<organism evidence="2 3">
    <name type="scientific">Ramlibacter pinisoli</name>
    <dbReference type="NCBI Taxonomy" id="2682844"/>
    <lineage>
        <taxon>Bacteria</taxon>
        <taxon>Pseudomonadati</taxon>
        <taxon>Pseudomonadota</taxon>
        <taxon>Betaproteobacteria</taxon>
        <taxon>Burkholderiales</taxon>
        <taxon>Comamonadaceae</taxon>
        <taxon>Ramlibacter</taxon>
    </lineage>
</organism>
<dbReference type="AlphaFoldDB" id="A0A6N8IW56"/>
<evidence type="ECO:0008006" key="4">
    <source>
        <dbReference type="Google" id="ProtNLM"/>
    </source>
</evidence>
<accession>A0A6N8IW56</accession>
<keyword evidence="3" id="KW-1185">Reference proteome</keyword>
<evidence type="ECO:0000313" key="2">
    <source>
        <dbReference type="EMBL" id="MVQ31194.1"/>
    </source>
</evidence>
<dbReference type="RefSeq" id="WP_157399273.1">
    <property type="nucleotide sequence ID" value="NZ_WSEL01000009.1"/>
</dbReference>
<dbReference type="Proteomes" id="UP000469385">
    <property type="component" value="Unassembled WGS sequence"/>
</dbReference>
<name>A0A6N8IW56_9BURK</name>
<feature type="region of interest" description="Disordered" evidence="1">
    <location>
        <begin position="332"/>
        <end position="357"/>
    </location>
</feature>
<protein>
    <recommendedName>
        <fullName evidence="4">Glycosyl transferase</fullName>
    </recommendedName>
</protein>
<reference evidence="2 3" key="1">
    <citation type="submission" date="2019-12" db="EMBL/GenBank/DDBJ databases">
        <authorList>
            <person name="Huq M.A."/>
        </authorList>
    </citation>
    <scope>NUCLEOTIDE SEQUENCE [LARGE SCALE GENOMIC DNA]</scope>
    <source>
        <strain evidence="2 3">MAH-25</strain>
    </source>
</reference>
<evidence type="ECO:0000313" key="3">
    <source>
        <dbReference type="Proteomes" id="UP000469385"/>
    </source>
</evidence>